<evidence type="ECO:0000313" key="2">
    <source>
        <dbReference type="Proteomes" id="UP000310458"/>
    </source>
</evidence>
<dbReference type="Proteomes" id="UP000310458">
    <property type="component" value="Unassembled WGS sequence"/>
</dbReference>
<evidence type="ECO:0008006" key="3">
    <source>
        <dbReference type="Google" id="ProtNLM"/>
    </source>
</evidence>
<keyword evidence="2" id="KW-1185">Reference proteome</keyword>
<reference evidence="1 2" key="1">
    <citation type="submission" date="2019-05" db="EMBL/GenBank/DDBJ databases">
        <title>Nesterenkonia sp. GY074 isolated from the Southern Atlantic Ocean.</title>
        <authorList>
            <person name="Zhang G."/>
        </authorList>
    </citation>
    <scope>NUCLEOTIDE SEQUENCE [LARGE SCALE GENOMIC DNA]</scope>
    <source>
        <strain evidence="1 2">GY074</strain>
    </source>
</reference>
<dbReference type="OrthoDB" id="4869844at2"/>
<proteinExistence type="predicted"/>
<evidence type="ECO:0000313" key="1">
    <source>
        <dbReference type="EMBL" id="TLQ01461.1"/>
    </source>
</evidence>
<protein>
    <recommendedName>
        <fullName evidence="3">Rhamnosyl transferase</fullName>
    </recommendedName>
</protein>
<accession>A0A5R9BNB5</accession>
<comment type="caution">
    <text evidence="1">The sequence shown here is derived from an EMBL/GenBank/DDBJ whole genome shotgun (WGS) entry which is preliminary data.</text>
</comment>
<name>A0A5R9BNB5_9MICC</name>
<gene>
    <name evidence="1" type="ORF">FEF26_00310</name>
</gene>
<dbReference type="EMBL" id="VAVZ01000001">
    <property type="protein sequence ID" value="TLQ01461.1"/>
    <property type="molecule type" value="Genomic_DNA"/>
</dbReference>
<dbReference type="Pfam" id="PF11316">
    <property type="entry name" value="Rhamno_transf"/>
    <property type="match status" value="1"/>
</dbReference>
<dbReference type="InterPro" id="IPR021466">
    <property type="entry name" value="Put_rhamnosyl_transferase"/>
</dbReference>
<dbReference type="AlphaFoldDB" id="A0A5R9BNB5"/>
<organism evidence="1 2">
    <name type="scientific">Nesterenkonia salmonea</name>
    <dbReference type="NCBI Taxonomy" id="1804987"/>
    <lineage>
        <taxon>Bacteria</taxon>
        <taxon>Bacillati</taxon>
        <taxon>Actinomycetota</taxon>
        <taxon>Actinomycetes</taxon>
        <taxon>Micrococcales</taxon>
        <taxon>Micrococcaceae</taxon>
        <taxon>Nesterenkonia</taxon>
    </lineage>
</organism>
<sequence length="437" mass="48390">MSRPTEASVGSIISTHAEGTAVSTLFIGYTRFSVHQYESGSFKATSAAGGFSEAEYTDWLYAPDRLDTRTAIFIEESLPQLEQASQKFDLVHIVAISPSLPEKYKTALQQARTRYPFLRIHETKQRAAPSHPNLQLVKTMLTKRGLAGQVFGMYRLDDDDLLPIDYFDRMTQYVTDEHVGYRVSLPQGIGAIRAQNGYVLPWTFYEAKSSAGFLTVHRFSPDGQKIYGLEARHHLKGHHKADRNFPVILDGRQPGFFRARHQTQDSTLTTSAGAFFTRVVEQATARAAATQDDVASSFPHIAERIFDSARPLPGQESLIGDPTLLKGGGIAITCDYRHPMLLSGTLESAPASSTIRLRLTLEESPDEKAVEFLREAGFTRDDQSRFERPLRWAGHQITDVLEPAPGAIITGLELSSSEDVTLASLFAAPLKTDREAS</sequence>